<dbReference type="InterPro" id="IPR050911">
    <property type="entry name" value="DRAM/TMEM150_Autophagy_Mod"/>
</dbReference>
<feature type="transmembrane region" description="Helical" evidence="6">
    <location>
        <begin position="101"/>
        <end position="122"/>
    </location>
</feature>
<dbReference type="GO" id="GO:0005886">
    <property type="term" value="C:plasma membrane"/>
    <property type="evidence" value="ECO:0007669"/>
    <property type="project" value="TreeGrafter"/>
</dbReference>
<keyword evidence="9" id="KW-1185">Reference proteome</keyword>
<dbReference type="InterPro" id="IPR019402">
    <property type="entry name" value="CWH43_N"/>
</dbReference>
<dbReference type="PANTHER" id="PTHR21324">
    <property type="entry name" value="FASTING-INDUCIBLE INTEGRAL MEMBRANE PROTEIN TM6P1-RELATED"/>
    <property type="match status" value="1"/>
</dbReference>
<dbReference type="OrthoDB" id="10032492at2759"/>
<name>A0A2C5YZY1_9HYPO</name>
<dbReference type="EMBL" id="NJEU01000513">
    <property type="protein sequence ID" value="PHH73326.1"/>
    <property type="molecule type" value="Genomic_DNA"/>
</dbReference>
<protein>
    <recommendedName>
        <fullName evidence="7">CWH43-like N-terminal domain-containing protein</fullName>
    </recommendedName>
</protein>
<dbReference type="GO" id="GO:0012505">
    <property type="term" value="C:endomembrane system"/>
    <property type="evidence" value="ECO:0007669"/>
    <property type="project" value="UniProtKB-SubCell"/>
</dbReference>
<feature type="transmembrane region" description="Helical" evidence="6">
    <location>
        <begin position="7"/>
        <end position="33"/>
    </location>
</feature>
<evidence type="ECO:0000259" key="7">
    <source>
        <dbReference type="Pfam" id="PF10277"/>
    </source>
</evidence>
<comment type="subcellular location">
    <subcellularLocation>
        <location evidence="1">Endomembrane system</location>
        <topology evidence="1">Multi-pass membrane protein</topology>
    </subcellularLocation>
</comment>
<dbReference type="PANTHER" id="PTHR21324:SF2">
    <property type="entry name" value="EG:22E5.9 PROTEIN"/>
    <property type="match status" value="1"/>
</dbReference>
<keyword evidence="3 6" id="KW-1133">Transmembrane helix</keyword>
<reference evidence="8 9" key="1">
    <citation type="submission" date="2017-06" db="EMBL/GenBank/DDBJ databases">
        <title>Ant-infecting Ophiocordyceps genomes reveal a high diversity of potential behavioral manipulation genes and a possible major role for enterotoxins.</title>
        <authorList>
            <person name="De Bekker C."/>
            <person name="Evans H.C."/>
            <person name="Brachmann A."/>
            <person name="Hughes D.P."/>
        </authorList>
    </citation>
    <scope>NUCLEOTIDE SEQUENCE [LARGE SCALE GENOMIC DNA]</scope>
    <source>
        <strain evidence="8 9">1348a</strain>
    </source>
</reference>
<evidence type="ECO:0000256" key="2">
    <source>
        <dbReference type="ARBA" id="ARBA00022692"/>
    </source>
</evidence>
<feature type="domain" description="CWH43-like N-terminal" evidence="7">
    <location>
        <begin position="9"/>
        <end position="223"/>
    </location>
</feature>
<feature type="region of interest" description="Disordered" evidence="5">
    <location>
        <begin position="234"/>
        <end position="300"/>
    </location>
</feature>
<evidence type="ECO:0000256" key="4">
    <source>
        <dbReference type="ARBA" id="ARBA00023136"/>
    </source>
</evidence>
<evidence type="ECO:0000256" key="6">
    <source>
        <dbReference type="SAM" id="Phobius"/>
    </source>
</evidence>
<evidence type="ECO:0000256" key="5">
    <source>
        <dbReference type="SAM" id="MobiDB-lite"/>
    </source>
</evidence>
<evidence type="ECO:0000256" key="3">
    <source>
        <dbReference type="ARBA" id="ARBA00022989"/>
    </source>
</evidence>
<proteinExistence type="predicted"/>
<comment type="caution">
    <text evidence="8">The sequence shown here is derived from an EMBL/GenBank/DDBJ whole genome shotgun (WGS) entry which is preliminary data.</text>
</comment>
<feature type="transmembrane region" description="Helical" evidence="6">
    <location>
        <begin position="63"/>
        <end position="81"/>
    </location>
</feature>
<evidence type="ECO:0000256" key="1">
    <source>
        <dbReference type="ARBA" id="ARBA00004127"/>
    </source>
</evidence>
<feature type="transmembrane region" description="Helical" evidence="6">
    <location>
        <begin position="175"/>
        <end position="195"/>
    </location>
</feature>
<keyword evidence="4 6" id="KW-0472">Membrane</keyword>
<sequence length="300" mass="33924">MAAHGFISYWLIPLFSSLVWLGMLLGMLLHWIIDTHRRHYPEMNPHASIAYISNIGAHKLKPLFIAGSVVTTLTLDASFVAERWLRHRGRLVPNASLGEKVLAILCIVFAVIGTVGLIILSIFDTWRHHRVHNIFLFFFIAGYIISAIFACWEYQRLGIKNREYRILRASFWIKLAFIIVEIALAIAFAVCSWTNRRNLAAIFEWIVAFIFTLYILSYVLDLLPAAHTRHPATRFEKPGASQETADDGPYPYPSDYTSPAPSLTNEPAALAGHYPSASSPSARSPLPRREYPMDSNPPNF</sequence>
<keyword evidence="2 6" id="KW-0812">Transmembrane</keyword>
<accession>A0A2C5YZY1</accession>
<dbReference type="AlphaFoldDB" id="A0A2C5YZY1"/>
<dbReference type="Proteomes" id="UP000224854">
    <property type="component" value="Unassembled WGS sequence"/>
</dbReference>
<feature type="compositionally biased region" description="Polar residues" evidence="5">
    <location>
        <begin position="255"/>
        <end position="265"/>
    </location>
</feature>
<organism evidence="8 9">
    <name type="scientific">Ophiocordyceps australis</name>
    <dbReference type="NCBI Taxonomy" id="1399860"/>
    <lineage>
        <taxon>Eukaryota</taxon>
        <taxon>Fungi</taxon>
        <taxon>Dikarya</taxon>
        <taxon>Ascomycota</taxon>
        <taxon>Pezizomycotina</taxon>
        <taxon>Sordariomycetes</taxon>
        <taxon>Hypocreomycetidae</taxon>
        <taxon>Hypocreales</taxon>
        <taxon>Ophiocordycipitaceae</taxon>
        <taxon>Ophiocordyceps</taxon>
    </lineage>
</organism>
<feature type="transmembrane region" description="Helical" evidence="6">
    <location>
        <begin position="134"/>
        <end position="154"/>
    </location>
</feature>
<gene>
    <name evidence="8" type="ORF">CDD82_5540</name>
</gene>
<evidence type="ECO:0000313" key="9">
    <source>
        <dbReference type="Proteomes" id="UP000224854"/>
    </source>
</evidence>
<feature type="transmembrane region" description="Helical" evidence="6">
    <location>
        <begin position="201"/>
        <end position="220"/>
    </location>
</feature>
<evidence type="ECO:0000313" key="8">
    <source>
        <dbReference type="EMBL" id="PHH73326.1"/>
    </source>
</evidence>
<dbReference type="Pfam" id="PF10277">
    <property type="entry name" value="Frag1"/>
    <property type="match status" value="1"/>
</dbReference>
<feature type="compositionally biased region" description="Low complexity" evidence="5">
    <location>
        <begin position="275"/>
        <end position="285"/>
    </location>
</feature>